<dbReference type="EMBL" id="CP093344">
    <property type="protein sequence ID" value="WOG87543.1"/>
    <property type="molecule type" value="Genomic_DNA"/>
</dbReference>
<sequence>MYGYNNTSCTNNYTTTNDFSTDFFGHPPLLDNLAIPVQADCLMIPSNEYKPEYSATQMMMMMKQEELCNYSGGSSYGSPSSLDRNIYGLQYHQLTQFSGYDDSAPVRKAFSTGDLERNNMAQQHHRSQSPLSNESSIIECMNAKACKCSPQEKKDKIEKYRSKRNLRNFNKKIKYVCRKTLADSRPRIRGRFAKNSDENDKGVHLIDEWNHIAADNEEDDENWISFVDAFSANVIP</sequence>
<comment type="subcellular location">
    <subcellularLocation>
        <location evidence="1 3">Nucleus</location>
    </subcellularLocation>
</comment>
<accession>A0AAF0WFU6</accession>
<feature type="domain" description="CCT" evidence="4">
    <location>
        <begin position="153"/>
        <end position="195"/>
    </location>
</feature>
<dbReference type="GO" id="GO:0003700">
    <property type="term" value="F:DNA-binding transcription factor activity"/>
    <property type="evidence" value="ECO:0007669"/>
    <property type="project" value="TreeGrafter"/>
</dbReference>
<reference evidence="5" key="1">
    <citation type="journal article" date="2016" name="Nat. Genet.">
        <title>A high-quality carrot genome assembly provides new insights into carotenoid accumulation and asterid genome evolution.</title>
        <authorList>
            <person name="Iorizzo M."/>
            <person name="Ellison S."/>
            <person name="Senalik D."/>
            <person name="Zeng P."/>
            <person name="Satapoomin P."/>
            <person name="Huang J."/>
            <person name="Bowman M."/>
            <person name="Iovene M."/>
            <person name="Sanseverino W."/>
            <person name="Cavagnaro P."/>
            <person name="Yildiz M."/>
            <person name="Macko-Podgorni A."/>
            <person name="Moranska E."/>
            <person name="Grzebelus E."/>
            <person name="Grzebelus D."/>
            <person name="Ashrafi H."/>
            <person name="Zheng Z."/>
            <person name="Cheng S."/>
            <person name="Spooner D."/>
            <person name="Van Deynze A."/>
            <person name="Simon P."/>
        </authorList>
    </citation>
    <scope>NUCLEOTIDE SEQUENCE</scope>
    <source>
        <tissue evidence="5">Leaf</tissue>
    </source>
</reference>
<protein>
    <recommendedName>
        <fullName evidence="4">CCT domain-containing protein</fullName>
    </recommendedName>
</protein>
<dbReference type="PANTHER" id="PTHR31319:SF114">
    <property type="entry name" value="OS12G0262400 PROTEIN"/>
    <property type="match status" value="1"/>
</dbReference>
<name>A0AAF0WFU6_DAUCS</name>
<dbReference type="PROSITE" id="PS51017">
    <property type="entry name" value="CCT"/>
    <property type="match status" value="1"/>
</dbReference>
<evidence type="ECO:0000256" key="2">
    <source>
        <dbReference type="ARBA" id="ARBA00023242"/>
    </source>
</evidence>
<evidence type="ECO:0000256" key="1">
    <source>
        <dbReference type="ARBA" id="ARBA00004123"/>
    </source>
</evidence>
<proteinExistence type="predicted"/>
<evidence type="ECO:0000259" key="4">
    <source>
        <dbReference type="PROSITE" id="PS51017"/>
    </source>
</evidence>
<dbReference type="InterPro" id="IPR045281">
    <property type="entry name" value="CONSTANS-like"/>
</dbReference>
<gene>
    <name evidence="5" type="ORF">DCAR_0206771</name>
</gene>
<dbReference type="GO" id="GO:0005634">
    <property type="term" value="C:nucleus"/>
    <property type="evidence" value="ECO:0007669"/>
    <property type="project" value="UniProtKB-SubCell"/>
</dbReference>
<evidence type="ECO:0000313" key="6">
    <source>
        <dbReference type="Proteomes" id="UP000077755"/>
    </source>
</evidence>
<dbReference type="InterPro" id="IPR010402">
    <property type="entry name" value="CCT_domain"/>
</dbReference>
<dbReference type="AlphaFoldDB" id="A0AAF0WFU6"/>
<dbReference type="PANTHER" id="PTHR31319">
    <property type="entry name" value="ZINC FINGER PROTEIN CONSTANS-LIKE 4"/>
    <property type="match status" value="1"/>
</dbReference>
<keyword evidence="2 3" id="KW-0539">Nucleus</keyword>
<keyword evidence="6" id="KW-1185">Reference proteome</keyword>
<dbReference type="GO" id="GO:0009909">
    <property type="term" value="P:regulation of flower development"/>
    <property type="evidence" value="ECO:0007669"/>
    <property type="project" value="InterPro"/>
</dbReference>
<dbReference type="Pfam" id="PF06203">
    <property type="entry name" value="CCT"/>
    <property type="match status" value="1"/>
</dbReference>
<reference evidence="5" key="2">
    <citation type="submission" date="2022-03" db="EMBL/GenBank/DDBJ databases">
        <title>Draft title - Genomic analysis of global carrot germplasm unveils the trajectory of domestication and the origin of high carotenoid orange carrot.</title>
        <authorList>
            <person name="Iorizzo M."/>
            <person name="Ellison S."/>
            <person name="Senalik D."/>
            <person name="Macko-Podgorni A."/>
            <person name="Grzebelus D."/>
            <person name="Bostan H."/>
            <person name="Rolling W."/>
            <person name="Curaba J."/>
            <person name="Simon P."/>
        </authorList>
    </citation>
    <scope>NUCLEOTIDE SEQUENCE</scope>
    <source>
        <tissue evidence="5">Leaf</tissue>
    </source>
</reference>
<dbReference type="Proteomes" id="UP000077755">
    <property type="component" value="Chromosome 2"/>
</dbReference>
<evidence type="ECO:0000313" key="5">
    <source>
        <dbReference type="EMBL" id="WOG87543.1"/>
    </source>
</evidence>
<organism evidence="5 6">
    <name type="scientific">Daucus carota subsp. sativus</name>
    <name type="common">Carrot</name>
    <dbReference type="NCBI Taxonomy" id="79200"/>
    <lineage>
        <taxon>Eukaryota</taxon>
        <taxon>Viridiplantae</taxon>
        <taxon>Streptophyta</taxon>
        <taxon>Embryophyta</taxon>
        <taxon>Tracheophyta</taxon>
        <taxon>Spermatophyta</taxon>
        <taxon>Magnoliopsida</taxon>
        <taxon>eudicotyledons</taxon>
        <taxon>Gunneridae</taxon>
        <taxon>Pentapetalae</taxon>
        <taxon>asterids</taxon>
        <taxon>campanulids</taxon>
        <taxon>Apiales</taxon>
        <taxon>Apiaceae</taxon>
        <taxon>Apioideae</taxon>
        <taxon>Scandiceae</taxon>
        <taxon>Daucinae</taxon>
        <taxon>Daucus</taxon>
        <taxon>Daucus sect. Daucus</taxon>
    </lineage>
</organism>
<evidence type="ECO:0000256" key="3">
    <source>
        <dbReference type="PROSITE-ProRule" id="PRU00357"/>
    </source>
</evidence>